<feature type="chain" id="PRO_5022880017" description="Parallel beta helix pectate lyase-like protein" evidence="2">
    <location>
        <begin position="24"/>
        <end position="543"/>
    </location>
</feature>
<evidence type="ECO:0000256" key="2">
    <source>
        <dbReference type="SAM" id="SignalP"/>
    </source>
</evidence>
<dbReference type="STRING" id="1399419.A5906_12925"/>
<name>A0A560KUZ3_9BRAD</name>
<organism evidence="3 4">
    <name type="scientific">Bradyrhizobium sacchari</name>
    <dbReference type="NCBI Taxonomy" id="1399419"/>
    <lineage>
        <taxon>Bacteria</taxon>
        <taxon>Pseudomonadati</taxon>
        <taxon>Pseudomonadota</taxon>
        <taxon>Alphaproteobacteria</taxon>
        <taxon>Hyphomicrobiales</taxon>
        <taxon>Nitrobacteraceae</taxon>
        <taxon>Bradyrhizobium</taxon>
    </lineage>
</organism>
<feature type="transmembrane region" description="Helical" evidence="1">
    <location>
        <begin position="78"/>
        <end position="103"/>
    </location>
</feature>
<dbReference type="InterPro" id="IPR011050">
    <property type="entry name" value="Pectin_lyase_fold/virulence"/>
</dbReference>
<dbReference type="Gene3D" id="2.160.20.10">
    <property type="entry name" value="Single-stranded right-handed beta-helix, Pectin lyase-like"/>
    <property type="match status" value="1"/>
</dbReference>
<feature type="signal peptide" evidence="2">
    <location>
        <begin position="1"/>
        <end position="23"/>
    </location>
</feature>
<keyword evidence="2" id="KW-0732">Signal</keyword>
<sequence>MRMSNYRHLITRFCLFASANVAAVTGYSDVDFVVARGAWPLAIMKWIRGAGPPGPVVGWKSPSITLPHLLLWACGQRIFLFLAILFLPSMIAPTAAFGVTYLVNPGDNISAKLSVLKPGDTLIFNDGTYYQLYINPANGTALKGTAAAPIALRAANDGKAVFDSGGTAEPIFITGSSYLTLQGFVARNSSASVVHVYGGGRGGQNNDHITLRRITAYNAGADNHHVFNIEYPQTNILVEDCAAWGRGRYKFVAYHSSYVTFRRDWAFWEGITTFSPAPRAPFAVYGASNVSLENVIGTNAIPTQADDNYYTSLWHTTDDAINYPANNMTILGSIFYNNCEGHWENESASPGTYMKDNYFSIPVNPACPQFTTRPYGDGLTWNYNANTGIITNAVFVNNKVGLNQFGAVGSLLLSNSVMLSNTTAIVSSATHSYVDFWGNGHNGIAVKSGDQTINPGYDRNTFGTGAYFFVPARSPLKGAGSGGSDIGANIIHQYVNGTLTQTPLWPWPMEGRILDEKGISVTYSSNGGFWNTLNGVYSTPADK</sequence>
<comment type="caution">
    <text evidence="3">The sequence shown here is derived from an EMBL/GenBank/DDBJ whole genome shotgun (WGS) entry which is preliminary data.</text>
</comment>
<keyword evidence="1" id="KW-0812">Transmembrane</keyword>
<keyword evidence="4" id="KW-1185">Reference proteome</keyword>
<proteinExistence type="predicted"/>
<keyword evidence="1" id="KW-0472">Membrane</keyword>
<evidence type="ECO:0000256" key="1">
    <source>
        <dbReference type="SAM" id="Phobius"/>
    </source>
</evidence>
<dbReference type="AlphaFoldDB" id="A0A560KUZ3"/>
<dbReference type="InterPro" id="IPR012334">
    <property type="entry name" value="Pectin_lyas_fold"/>
</dbReference>
<accession>A0A560KUZ3</accession>
<dbReference type="RefSeq" id="WP_080139697.1">
    <property type="nucleotide sequence ID" value="NZ_VITU01000001.1"/>
</dbReference>
<evidence type="ECO:0000313" key="3">
    <source>
        <dbReference type="EMBL" id="TWB84600.1"/>
    </source>
</evidence>
<dbReference type="Proteomes" id="UP000315914">
    <property type="component" value="Unassembled WGS sequence"/>
</dbReference>
<dbReference type="SUPFAM" id="SSF51126">
    <property type="entry name" value="Pectin lyase-like"/>
    <property type="match status" value="1"/>
</dbReference>
<dbReference type="EMBL" id="VITW01000001">
    <property type="protein sequence ID" value="TWB84600.1"/>
    <property type="molecule type" value="Genomic_DNA"/>
</dbReference>
<evidence type="ECO:0008006" key="5">
    <source>
        <dbReference type="Google" id="ProtNLM"/>
    </source>
</evidence>
<protein>
    <recommendedName>
        <fullName evidence="5">Parallel beta helix pectate lyase-like protein</fullName>
    </recommendedName>
</protein>
<keyword evidence="1" id="KW-1133">Transmembrane helix</keyword>
<gene>
    <name evidence="3" type="ORF">FBZ95_1011045</name>
</gene>
<evidence type="ECO:0000313" key="4">
    <source>
        <dbReference type="Proteomes" id="UP000315914"/>
    </source>
</evidence>
<reference evidence="3 4" key="1">
    <citation type="submission" date="2019-06" db="EMBL/GenBank/DDBJ databases">
        <title>Genomic Encyclopedia of Type Strains, Phase IV (KMG-V): Genome sequencing to study the core and pangenomes of soil and plant-associated prokaryotes.</title>
        <authorList>
            <person name="Whitman W."/>
        </authorList>
    </citation>
    <scope>NUCLEOTIDE SEQUENCE [LARGE SCALE GENOMIC DNA]</scope>
    <source>
        <strain evidence="3 4">BR 10556</strain>
    </source>
</reference>